<dbReference type="EMBL" id="MU004240">
    <property type="protein sequence ID" value="KAF2665350.1"/>
    <property type="molecule type" value="Genomic_DNA"/>
</dbReference>
<protein>
    <recommendedName>
        <fullName evidence="4">Malate dehydrogenase</fullName>
    </recommendedName>
</protein>
<accession>A0A6A6U070</accession>
<feature type="signal peptide" evidence="1">
    <location>
        <begin position="1"/>
        <end position="17"/>
    </location>
</feature>
<dbReference type="AlphaFoldDB" id="A0A6A6U070"/>
<evidence type="ECO:0008006" key="4">
    <source>
        <dbReference type="Google" id="ProtNLM"/>
    </source>
</evidence>
<organism evidence="2 3">
    <name type="scientific">Microthyrium microscopicum</name>
    <dbReference type="NCBI Taxonomy" id="703497"/>
    <lineage>
        <taxon>Eukaryota</taxon>
        <taxon>Fungi</taxon>
        <taxon>Dikarya</taxon>
        <taxon>Ascomycota</taxon>
        <taxon>Pezizomycotina</taxon>
        <taxon>Dothideomycetes</taxon>
        <taxon>Dothideomycetes incertae sedis</taxon>
        <taxon>Microthyriales</taxon>
        <taxon>Microthyriaceae</taxon>
        <taxon>Microthyrium</taxon>
    </lineage>
</organism>
<gene>
    <name evidence="2" type="ORF">BT63DRAFT_482301</name>
</gene>
<name>A0A6A6U070_9PEZI</name>
<dbReference type="Pfam" id="PF11937">
    <property type="entry name" value="DUF3455"/>
    <property type="match status" value="1"/>
</dbReference>
<dbReference type="OrthoDB" id="1859733at2759"/>
<feature type="chain" id="PRO_5025477164" description="Malate dehydrogenase" evidence="1">
    <location>
        <begin position="18"/>
        <end position="249"/>
    </location>
</feature>
<evidence type="ECO:0000256" key="1">
    <source>
        <dbReference type="SAM" id="SignalP"/>
    </source>
</evidence>
<evidence type="ECO:0000313" key="2">
    <source>
        <dbReference type="EMBL" id="KAF2665350.1"/>
    </source>
</evidence>
<reference evidence="2" key="1">
    <citation type="journal article" date="2020" name="Stud. Mycol.">
        <title>101 Dothideomycetes genomes: a test case for predicting lifestyles and emergence of pathogens.</title>
        <authorList>
            <person name="Haridas S."/>
            <person name="Albert R."/>
            <person name="Binder M."/>
            <person name="Bloem J."/>
            <person name="Labutti K."/>
            <person name="Salamov A."/>
            <person name="Andreopoulos B."/>
            <person name="Baker S."/>
            <person name="Barry K."/>
            <person name="Bills G."/>
            <person name="Bluhm B."/>
            <person name="Cannon C."/>
            <person name="Castanera R."/>
            <person name="Culley D."/>
            <person name="Daum C."/>
            <person name="Ezra D."/>
            <person name="Gonzalez J."/>
            <person name="Henrissat B."/>
            <person name="Kuo A."/>
            <person name="Liang C."/>
            <person name="Lipzen A."/>
            <person name="Lutzoni F."/>
            <person name="Magnuson J."/>
            <person name="Mondo S."/>
            <person name="Nolan M."/>
            <person name="Ohm R."/>
            <person name="Pangilinan J."/>
            <person name="Park H.-J."/>
            <person name="Ramirez L."/>
            <person name="Alfaro M."/>
            <person name="Sun H."/>
            <person name="Tritt A."/>
            <person name="Yoshinaga Y."/>
            <person name="Zwiers L.-H."/>
            <person name="Turgeon B."/>
            <person name="Goodwin S."/>
            <person name="Spatafora J."/>
            <person name="Crous P."/>
            <person name="Grigoriev I."/>
        </authorList>
    </citation>
    <scope>NUCLEOTIDE SEQUENCE</scope>
    <source>
        <strain evidence="2">CBS 115976</strain>
    </source>
</reference>
<dbReference type="Proteomes" id="UP000799302">
    <property type="component" value="Unassembled WGS sequence"/>
</dbReference>
<keyword evidence="3" id="KW-1185">Reference proteome</keyword>
<evidence type="ECO:0000313" key="3">
    <source>
        <dbReference type="Proteomes" id="UP000799302"/>
    </source>
</evidence>
<sequence>MIPQALILLMGAAVSIAAPAGSKLSLQNATAQTASPNLPVLPGLQSPSAVTPAIALRYVTLGIGHQNYTCNGTSLISTGATAALFDITDVVTAQPELIQFIPAVDLAWSGLATDNMANNKDKTCDTQDFSRSVPLARLTDDNRIGFHFFAADKSPVFNLNLASPPAVLTSAKLGDVPAPLGATAGPGGAKAVDWLQLGDNGQGRSSGGVTYVYRVETAGGSPPATCSQQGSVVRQPYAAEYWFYGPSSA</sequence>
<dbReference type="PANTHER" id="PTHR35567">
    <property type="entry name" value="MALATE DEHYDROGENASE (AFU_ORTHOLOGUE AFUA_2G13800)"/>
    <property type="match status" value="1"/>
</dbReference>
<keyword evidence="1" id="KW-0732">Signal</keyword>
<dbReference type="PANTHER" id="PTHR35567:SF1">
    <property type="entry name" value="CONSERVED FUNGAL PROTEIN (AFU_ORTHOLOGUE AFUA_1G14230)"/>
    <property type="match status" value="1"/>
</dbReference>
<proteinExistence type="predicted"/>
<dbReference type="InterPro" id="IPR021851">
    <property type="entry name" value="DUF3455"/>
</dbReference>